<protein>
    <recommendedName>
        <fullName evidence="3">DNA-binding protein</fullName>
    </recommendedName>
</protein>
<reference evidence="1 2" key="1">
    <citation type="submission" date="2016-08" db="EMBL/GenBank/DDBJ databases">
        <title>Draft genome sequence of Candidatus Piscirickettsia litoralis, from seawater.</title>
        <authorList>
            <person name="Wan X."/>
            <person name="Lee A.J."/>
            <person name="Hou S."/>
            <person name="Donachie S.P."/>
        </authorList>
    </citation>
    <scope>NUCLEOTIDE SEQUENCE [LARGE SCALE GENOMIC DNA]</scope>
    <source>
        <strain evidence="1 2">Y2</strain>
    </source>
</reference>
<dbReference type="Proteomes" id="UP000094329">
    <property type="component" value="Unassembled WGS sequence"/>
</dbReference>
<dbReference type="RefSeq" id="WP_069314033.1">
    <property type="nucleotide sequence ID" value="NZ_MDTU01000002.1"/>
</dbReference>
<comment type="caution">
    <text evidence="1">The sequence shown here is derived from an EMBL/GenBank/DDBJ whole genome shotgun (WGS) entry which is preliminary data.</text>
</comment>
<sequence>MSETINASTEVPVDILADLLGIGSRRIQQLSKEGVEGRITKGRYNLFRFVFSYIQHVKESAKTDSDSGAKSYELELLRWRSANERLKYFRETNQVIPADEAIKLFQNIINSAKLKLLDISAQCERSDSSFTHTQLDLIDGIIREVLTELADGEKRASQNIKAFEEEGEEYLSTTEEDDFV</sequence>
<proteinExistence type="predicted"/>
<name>A0ABX2ZZB3_9GAMM</name>
<organism evidence="1 2">
    <name type="scientific">Piscirickettsia litoralis</name>
    <dbReference type="NCBI Taxonomy" id="1891921"/>
    <lineage>
        <taxon>Bacteria</taxon>
        <taxon>Pseudomonadati</taxon>
        <taxon>Pseudomonadota</taxon>
        <taxon>Gammaproteobacteria</taxon>
        <taxon>Thiotrichales</taxon>
        <taxon>Piscirickettsiaceae</taxon>
        <taxon>Piscirickettsia</taxon>
    </lineage>
</organism>
<evidence type="ECO:0000313" key="1">
    <source>
        <dbReference type="EMBL" id="ODN41568.1"/>
    </source>
</evidence>
<gene>
    <name evidence="1" type="ORF">BGC07_15790</name>
</gene>
<keyword evidence="2" id="KW-1185">Reference proteome</keyword>
<evidence type="ECO:0000313" key="2">
    <source>
        <dbReference type="Proteomes" id="UP000094329"/>
    </source>
</evidence>
<dbReference type="EMBL" id="MDTU01000002">
    <property type="protein sequence ID" value="ODN41568.1"/>
    <property type="molecule type" value="Genomic_DNA"/>
</dbReference>
<accession>A0ABX2ZZB3</accession>
<evidence type="ECO:0008006" key="3">
    <source>
        <dbReference type="Google" id="ProtNLM"/>
    </source>
</evidence>